<evidence type="ECO:0000259" key="2">
    <source>
        <dbReference type="Pfam" id="PF12706"/>
    </source>
</evidence>
<gene>
    <name evidence="3" type="ORF">GCM10011374_25930</name>
</gene>
<reference evidence="3" key="1">
    <citation type="journal article" date="2014" name="Int. J. Syst. Evol. Microbiol.">
        <title>Complete genome sequence of Corynebacterium casei LMG S-19264T (=DSM 44701T), isolated from a smear-ripened cheese.</title>
        <authorList>
            <consortium name="US DOE Joint Genome Institute (JGI-PGF)"/>
            <person name="Walter F."/>
            <person name="Albersmeier A."/>
            <person name="Kalinowski J."/>
            <person name="Ruckert C."/>
        </authorList>
    </citation>
    <scope>NUCLEOTIDE SEQUENCE</scope>
    <source>
        <strain evidence="3">CGMCC 1.12187</strain>
    </source>
</reference>
<dbReference type="RefSeq" id="WP_188537857.1">
    <property type="nucleotide sequence ID" value="NZ_BMEQ01000014.1"/>
</dbReference>
<evidence type="ECO:0000313" key="3">
    <source>
        <dbReference type="EMBL" id="GGG61668.1"/>
    </source>
</evidence>
<dbReference type="PANTHER" id="PTHR43546">
    <property type="entry name" value="UPF0173 METAL-DEPENDENT HYDROLASE MJ1163-RELATED"/>
    <property type="match status" value="1"/>
</dbReference>
<dbReference type="AlphaFoldDB" id="A0A917GYS8"/>
<dbReference type="InterPro" id="IPR001279">
    <property type="entry name" value="Metallo-B-lactamas"/>
</dbReference>
<dbReference type="Proteomes" id="UP000638848">
    <property type="component" value="Unassembled WGS sequence"/>
</dbReference>
<dbReference type="Pfam" id="PF12706">
    <property type="entry name" value="Lactamase_B_2"/>
    <property type="match status" value="1"/>
</dbReference>
<reference evidence="3" key="2">
    <citation type="submission" date="2020-09" db="EMBL/GenBank/DDBJ databases">
        <authorList>
            <person name="Sun Q."/>
            <person name="Zhou Y."/>
        </authorList>
    </citation>
    <scope>NUCLEOTIDE SEQUENCE</scope>
    <source>
        <strain evidence="3">CGMCC 1.12187</strain>
    </source>
</reference>
<evidence type="ECO:0000313" key="4">
    <source>
        <dbReference type="Proteomes" id="UP000638848"/>
    </source>
</evidence>
<dbReference type="EMBL" id="BMEQ01000014">
    <property type="protein sequence ID" value="GGG61668.1"/>
    <property type="molecule type" value="Genomic_DNA"/>
</dbReference>
<proteinExistence type="predicted"/>
<organism evidence="3 4">
    <name type="scientific">Kocuria dechangensis</name>
    <dbReference type="NCBI Taxonomy" id="1176249"/>
    <lineage>
        <taxon>Bacteria</taxon>
        <taxon>Bacillati</taxon>
        <taxon>Actinomycetota</taxon>
        <taxon>Actinomycetes</taxon>
        <taxon>Micrococcales</taxon>
        <taxon>Micrococcaceae</taxon>
        <taxon>Kocuria</taxon>
    </lineage>
</organism>
<protein>
    <submittedName>
        <fullName evidence="3">MBL fold metallo-hydrolase</fullName>
    </submittedName>
</protein>
<dbReference type="SUPFAM" id="SSF56281">
    <property type="entry name" value="Metallo-hydrolase/oxidoreductase"/>
    <property type="match status" value="1"/>
</dbReference>
<dbReference type="GO" id="GO:0016787">
    <property type="term" value="F:hydrolase activity"/>
    <property type="evidence" value="ECO:0007669"/>
    <property type="project" value="UniProtKB-KW"/>
</dbReference>
<dbReference type="InterPro" id="IPR050114">
    <property type="entry name" value="UPF0173_UPF0282_UlaG_hydrolase"/>
</dbReference>
<sequence length="257" mass="26355">MAELDFTLVGGPTAVFTLGGVTFMTDPTFDDPCHFGDWGGPPLTKTTGPAVSQAQLPSPDVVLLSHDQHPDNLDEAGRALLPEAGTVFSTPEAAGRIPGVKGLAPWETAQVTAPGGRVIHVTAVPARHGPEGCEPIAGTVTGFVLHGSGLPTVYVSGDNAAVELVEQIADRFPDIDVAILFTGAARLGIFDDAELTLTAAGAVEVARLLPAARIVPVHAEGWAHFTESFADLQEAFTGAGLTDRLLVAGPGATLAVG</sequence>
<dbReference type="Gene3D" id="3.60.15.10">
    <property type="entry name" value="Ribonuclease Z/Hydroxyacylglutathione hydrolase-like"/>
    <property type="match status" value="1"/>
</dbReference>
<accession>A0A917GYS8</accession>
<dbReference type="PANTHER" id="PTHR43546:SF9">
    <property type="entry name" value="L-ASCORBATE-6-PHOSPHATE LACTONASE ULAG-RELATED"/>
    <property type="match status" value="1"/>
</dbReference>
<dbReference type="InterPro" id="IPR036866">
    <property type="entry name" value="RibonucZ/Hydroxyglut_hydro"/>
</dbReference>
<evidence type="ECO:0000256" key="1">
    <source>
        <dbReference type="ARBA" id="ARBA00022801"/>
    </source>
</evidence>
<name>A0A917GYS8_9MICC</name>
<feature type="domain" description="Metallo-beta-lactamase" evidence="2">
    <location>
        <begin position="23"/>
        <end position="218"/>
    </location>
</feature>
<keyword evidence="1" id="KW-0378">Hydrolase</keyword>
<comment type="caution">
    <text evidence="3">The sequence shown here is derived from an EMBL/GenBank/DDBJ whole genome shotgun (WGS) entry which is preliminary data.</text>
</comment>
<keyword evidence="4" id="KW-1185">Reference proteome</keyword>